<keyword evidence="5" id="KW-1185">Reference proteome</keyword>
<dbReference type="InterPro" id="IPR011990">
    <property type="entry name" value="TPR-like_helical_dom_sf"/>
</dbReference>
<dbReference type="PANTHER" id="PTHR45586">
    <property type="entry name" value="TPR REPEAT-CONTAINING PROTEIN PA4667"/>
    <property type="match status" value="1"/>
</dbReference>
<evidence type="ECO:0000313" key="4">
    <source>
        <dbReference type="EMBL" id="QDU54252.1"/>
    </source>
</evidence>
<dbReference type="AlphaFoldDB" id="A0A518AHQ2"/>
<name>A0A518AHQ2_9BACT</name>
<dbReference type="EMBL" id="CP036278">
    <property type="protein sequence ID" value="QDU54252.1"/>
    <property type="molecule type" value="Genomic_DNA"/>
</dbReference>
<dbReference type="SMART" id="SM00028">
    <property type="entry name" value="TPR"/>
    <property type="match status" value="3"/>
</dbReference>
<dbReference type="PANTHER" id="PTHR45586:SF1">
    <property type="entry name" value="LIPOPOLYSACCHARIDE ASSEMBLY PROTEIN B"/>
    <property type="match status" value="1"/>
</dbReference>
<dbReference type="PROSITE" id="PS50005">
    <property type="entry name" value="TPR"/>
    <property type="match status" value="2"/>
</dbReference>
<feature type="repeat" description="TPR" evidence="3">
    <location>
        <begin position="95"/>
        <end position="128"/>
    </location>
</feature>
<dbReference type="SUPFAM" id="SSF48452">
    <property type="entry name" value="TPR-like"/>
    <property type="match status" value="1"/>
</dbReference>
<dbReference type="InterPro" id="IPR019734">
    <property type="entry name" value="TPR_rpt"/>
</dbReference>
<proteinExistence type="predicted"/>
<dbReference type="InterPro" id="IPR051012">
    <property type="entry name" value="CellSynth/LPSAsmb/PSIAsmb"/>
</dbReference>
<sequence>MQGSFRPVNKLPSHVHNIIMPQRNSRTTRAIREAEGYLELGLPEYAAMVLRRRQTVVVDSARANYLLGEALREVERYNEAAEPLERAIELMPEDMHASLALAWCYKRTGRLKHAIETLEVALESDPREAILHYNLACYWSLARNRRRALRCLSRALDLDGNYLDLVPYESDFDAMRDDPDFQLLTSLIV</sequence>
<dbReference type="Pfam" id="PF14559">
    <property type="entry name" value="TPR_19"/>
    <property type="match status" value="1"/>
</dbReference>
<protein>
    <submittedName>
        <fullName evidence="4">TPR repeat-containing protein YrrB</fullName>
    </submittedName>
</protein>
<dbReference type="KEGG" id="amuc:Pan181_04320"/>
<keyword evidence="2 3" id="KW-0802">TPR repeat</keyword>
<evidence type="ECO:0000256" key="2">
    <source>
        <dbReference type="ARBA" id="ARBA00022803"/>
    </source>
</evidence>
<evidence type="ECO:0000313" key="5">
    <source>
        <dbReference type="Proteomes" id="UP000315750"/>
    </source>
</evidence>
<accession>A0A518AHQ2</accession>
<keyword evidence="1" id="KW-0677">Repeat</keyword>
<dbReference type="Proteomes" id="UP000315750">
    <property type="component" value="Chromosome"/>
</dbReference>
<feature type="repeat" description="TPR" evidence="3">
    <location>
        <begin position="61"/>
        <end position="94"/>
    </location>
</feature>
<organism evidence="4 5">
    <name type="scientific">Aeoliella mucimassa</name>
    <dbReference type="NCBI Taxonomy" id="2527972"/>
    <lineage>
        <taxon>Bacteria</taxon>
        <taxon>Pseudomonadati</taxon>
        <taxon>Planctomycetota</taxon>
        <taxon>Planctomycetia</taxon>
        <taxon>Pirellulales</taxon>
        <taxon>Lacipirellulaceae</taxon>
        <taxon>Aeoliella</taxon>
    </lineage>
</organism>
<dbReference type="Gene3D" id="1.25.40.10">
    <property type="entry name" value="Tetratricopeptide repeat domain"/>
    <property type="match status" value="1"/>
</dbReference>
<evidence type="ECO:0000256" key="1">
    <source>
        <dbReference type="ARBA" id="ARBA00022737"/>
    </source>
</evidence>
<reference evidence="4 5" key="1">
    <citation type="submission" date="2019-02" db="EMBL/GenBank/DDBJ databases">
        <title>Deep-cultivation of Planctomycetes and their phenomic and genomic characterization uncovers novel biology.</title>
        <authorList>
            <person name="Wiegand S."/>
            <person name="Jogler M."/>
            <person name="Boedeker C."/>
            <person name="Pinto D."/>
            <person name="Vollmers J."/>
            <person name="Rivas-Marin E."/>
            <person name="Kohn T."/>
            <person name="Peeters S.H."/>
            <person name="Heuer A."/>
            <person name="Rast P."/>
            <person name="Oberbeckmann S."/>
            <person name="Bunk B."/>
            <person name="Jeske O."/>
            <person name="Meyerdierks A."/>
            <person name="Storesund J.E."/>
            <person name="Kallscheuer N."/>
            <person name="Luecker S."/>
            <person name="Lage O.M."/>
            <person name="Pohl T."/>
            <person name="Merkel B.J."/>
            <person name="Hornburger P."/>
            <person name="Mueller R.-W."/>
            <person name="Bruemmer F."/>
            <person name="Labrenz M."/>
            <person name="Spormann A.M."/>
            <person name="Op den Camp H."/>
            <person name="Overmann J."/>
            <person name="Amann R."/>
            <person name="Jetten M.S.M."/>
            <person name="Mascher T."/>
            <person name="Medema M.H."/>
            <person name="Devos D.P."/>
            <person name="Kaster A.-K."/>
            <person name="Ovreas L."/>
            <person name="Rohde M."/>
            <person name="Galperin M.Y."/>
            <person name="Jogler C."/>
        </authorList>
    </citation>
    <scope>NUCLEOTIDE SEQUENCE [LARGE SCALE GENOMIC DNA]</scope>
    <source>
        <strain evidence="4 5">Pan181</strain>
    </source>
</reference>
<dbReference type="NCBIfam" id="NF047558">
    <property type="entry name" value="TPR_END_plus"/>
    <property type="match status" value="1"/>
</dbReference>
<gene>
    <name evidence="4" type="primary">yrrB</name>
    <name evidence="4" type="ORF">Pan181_04320</name>
</gene>
<evidence type="ECO:0000256" key="3">
    <source>
        <dbReference type="PROSITE-ProRule" id="PRU00339"/>
    </source>
</evidence>